<reference evidence="2 3" key="1">
    <citation type="submission" date="2016-11" db="EMBL/GenBank/DDBJ databases">
        <authorList>
            <person name="Jaros S."/>
            <person name="Januszkiewicz K."/>
            <person name="Wedrychowicz H."/>
        </authorList>
    </citation>
    <scope>NUCLEOTIDE SEQUENCE [LARGE SCALE GENOMIC DNA]</scope>
</reference>
<dbReference type="Gene3D" id="2.170.270.10">
    <property type="entry name" value="SET domain"/>
    <property type="match status" value="1"/>
</dbReference>
<dbReference type="CDD" id="cd20071">
    <property type="entry name" value="SET_SMYD"/>
    <property type="match status" value="1"/>
</dbReference>
<dbReference type="InterPro" id="IPR011990">
    <property type="entry name" value="TPR-like_helical_dom_sf"/>
</dbReference>
<gene>
    <name evidence="2" type="primary">BQ5605_C009g05505</name>
    <name evidence="2" type="ORF">BQ5605_C009G05505</name>
</gene>
<proteinExistence type="predicted"/>
<sequence>MVRANETRRTTCGRWFEAPTSASLRPTIERLACAMASHSFTNEADEFTQISFLSNPSNLPQPTPVPKLDRSQVLAQHQALIERERAWSQSSSTETRQRKEVVGPYKPWSRRTGSRDLEFVEGLHKLRCDESAKACMHSPTCYHPGKALLVRIISPTVVNAISVHCVIEDNLGDVAPVQLYRLPRNTSLQDLNDRFPQSSTFVISEPTLRSSKGGFLIRIDSPADFYECLDPLNVQTNPFRNEKQNLSTPQEYALAAETYLEQGRLQAGLRSCALAMDRAWNTGKDELLASLGYLQSRALYEVGQYRSCLDGTEGAFETASNWPQATDPKGQIAKKALWLGAKAAYRIQEWDHAKGNLADLKRLQKLDGEMLELERKIGKRIEENREGSFEWEGLFDSAKEGKDLETSDYRHPSIEVREIEGKGAGVVAKSRIERGELILFEEALASAESTSLFQGHGGGSSTICVNLFTKEYDPEALGQTVSVLLEKMSGDEKVKKLVYDLSTGPAEGVLDELRVERVKVEEDEVYDYDEEEDDPDAAPPGLDVSRVEAIVTYNSFKVRCITAQASAFDPTAKDQPKTDRLAIYNFASRFNHSCLPNVSYQFLGDRILVRAIKTIEEGEEVVLSYTDSMRGLEERRMHQEKHGFECGCRLCALDAWEGSKQREERRSLITQLEEMDEKESDDLDAYLDLLRQIDDTYATDRPTSLRSESFRPLTIFAERLARASQLAQAIEMQKRALEAVGASFAPSTEVVNSFPILGDEESVKMALRIADKYQAMGDRAKVGIWVENAKRLEDGESGGVLLERRYKDWVGDMGIKLDLR</sequence>
<dbReference type="STRING" id="796604.A0A2X0P8M6"/>
<dbReference type="InterPro" id="IPR053209">
    <property type="entry name" value="Gramillin-biosynth_MTr"/>
</dbReference>
<protein>
    <submittedName>
        <fullName evidence="2">BQ5605_C009g05505 protein</fullName>
    </submittedName>
</protein>
<dbReference type="PANTHER" id="PTHR47643">
    <property type="entry name" value="TPR DOMAIN PROTEIN (AFU_ORTHOLOGUE AFUA_5G12710)"/>
    <property type="match status" value="1"/>
</dbReference>
<name>A0A2X0P8M6_9BASI</name>
<evidence type="ECO:0000313" key="2">
    <source>
        <dbReference type="EMBL" id="SGY81553.1"/>
    </source>
</evidence>
<dbReference type="SUPFAM" id="SSF82199">
    <property type="entry name" value="SET domain"/>
    <property type="match status" value="1"/>
</dbReference>
<dbReference type="PANTHER" id="PTHR47643:SF2">
    <property type="entry name" value="TPR DOMAIN PROTEIN (AFU_ORTHOLOGUE AFUA_5G12710)"/>
    <property type="match status" value="1"/>
</dbReference>
<feature type="domain" description="SET" evidence="1">
    <location>
        <begin position="412"/>
        <end position="626"/>
    </location>
</feature>
<organism evidence="2 3">
    <name type="scientific">Microbotryum silenes-dioicae</name>
    <dbReference type="NCBI Taxonomy" id="796604"/>
    <lineage>
        <taxon>Eukaryota</taxon>
        <taxon>Fungi</taxon>
        <taxon>Dikarya</taxon>
        <taxon>Basidiomycota</taxon>
        <taxon>Pucciniomycotina</taxon>
        <taxon>Microbotryomycetes</taxon>
        <taxon>Microbotryales</taxon>
        <taxon>Microbotryaceae</taxon>
        <taxon>Microbotryum</taxon>
    </lineage>
</organism>
<evidence type="ECO:0000259" key="1">
    <source>
        <dbReference type="PROSITE" id="PS50280"/>
    </source>
</evidence>
<dbReference type="Pfam" id="PF00856">
    <property type="entry name" value="SET"/>
    <property type="match status" value="1"/>
</dbReference>
<keyword evidence="3" id="KW-1185">Reference proteome</keyword>
<dbReference type="SMART" id="SM00317">
    <property type="entry name" value="SET"/>
    <property type="match status" value="1"/>
</dbReference>
<dbReference type="EMBL" id="FQNC01000049">
    <property type="protein sequence ID" value="SGY81553.1"/>
    <property type="molecule type" value="Genomic_DNA"/>
</dbReference>
<dbReference type="PROSITE" id="PS50280">
    <property type="entry name" value="SET"/>
    <property type="match status" value="1"/>
</dbReference>
<accession>A0A2X0P8M6</accession>
<dbReference type="InterPro" id="IPR046341">
    <property type="entry name" value="SET_dom_sf"/>
</dbReference>
<evidence type="ECO:0000313" key="3">
    <source>
        <dbReference type="Proteomes" id="UP000249464"/>
    </source>
</evidence>
<dbReference type="SUPFAM" id="SSF48452">
    <property type="entry name" value="TPR-like"/>
    <property type="match status" value="1"/>
</dbReference>
<dbReference type="AlphaFoldDB" id="A0A2X0P8M6"/>
<dbReference type="InterPro" id="IPR001214">
    <property type="entry name" value="SET_dom"/>
</dbReference>
<dbReference type="Proteomes" id="UP000249464">
    <property type="component" value="Unassembled WGS sequence"/>
</dbReference>